<organism evidence="8 9">
    <name type="scientific">Solanum bulbocastanum</name>
    <name type="common">Wild potato</name>
    <dbReference type="NCBI Taxonomy" id="147425"/>
    <lineage>
        <taxon>Eukaryota</taxon>
        <taxon>Viridiplantae</taxon>
        <taxon>Streptophyta</taxon>
        <taxon>Embryophyta</taxon>
        <taxon>Tracheophyta</taxon>
        <taxon>Spermatophyta</taxon>
        <taxon>Magnoliopsida</taxon>
        <taxon>eudicotyledons</taxon>
        <taxon>Gunneridae</taxon>
        <taxon>Pentapetalae</taxon>
        <taxon>asterids</taxon>
        <taxon>lamiids</taxon>
        <taxon>Solanales</taxon>
        <taxon>Solanaceae</taxon>
        <taxon>Solanoideae</taxon>
        <taxon>Solaneae</taxon>
        <taxon>Solanum</taxon>
    </lineage>
</organism>
<evidence type="ECO:0000256" key="3">
    <source>
        <dbReference type="ARBA" id="ARBA00022827"/>
    </source>
</evidence>
<comment type="caution">
    <text evidence="8">The sequence shown here is derived from an EMBL/GenBank/DDBJ whole genome shotgun (WGS) entry which is preliminary data.</text>
</comment>
<dbReference type="GO" id="GO:0005783">
    <property type="term" value="C:endoplasmic reticulum"/>
    <property type="evidence" value="ECO:0007669"/>
    <property type="project" value="TreeGrafter"/>
</dbReference>
<comment type="cofactor">
    <cofactor evidence="1 6">
        <name>FAD</name>
        <dbReference type="ChEBI" id="CHEBI:57692"/>
    </cofactor>
</comment>
<comment type="function">
    <text evidence="6">Catalyzes the stereospecific oxidation of squalene to (S)-2,3-epoxysqualene, and is considered to be a rate-limiting enzyme in steroid biosynthesis.</text>
</comment>
<dbReference type="PANTHER" id="PTHR10835:SF32">
    <property type="entry name" value="SQUALENE MONOOXYGENASE"/>
    <property type="match status" value="1"/>
</dbReference>
<dbReference type="GO" id="GO:0004506">
    <property type="term" value="F:squalene monooxygenase activity"/>
    <property type="evidence" value="ECO:0007669"/>
    <property type="project" value="UniProtKB-UniRule"/>
</dbReference>
<dbReference type="Proteomes" id="UP001371456">
    <property type="component" value="Unassembled WGS sequence"/>
</dbReference>
<keyword evidence="6" id="KW-0812">Transmembrane</keyword>
<dbReference type="Pfam" id="PF08491">
    <property type="entry name" value="SE"/>
    <property type="match status" value="1"/>
</dbReference>
<comment type="similarity">
    <text evidence="6">Belongs to the squalene monooxygenase family.</text>
</comment>
<keyword evidence="3 6" id="KW-0274">FAD</keyword>
<gene>
    <name evidence="8" type="ORF">RDI58_003340</name>
</gene>
<dbReference type="GO" id="GO:0016126">
    <property type="term" value="P:sterol biosynthetic process"/>
    <property type="evidence" value="ECO:0007669"/>
    <property type="project" value="UniProtKB-UniRule"/>
</dbReference>
<keyword evidence="6" id="KW-1133">Transmembrane helix</keyword>
<dbReference type="EMBL" id="JBANQN010000001">
    <property type="protein sequence ID" value="KAK6805555.1"/>
    <property type="molecule type" value="Genomic_DNA"/>
</dbReference>
<dbReference type="AlphaFoldDB" id="A0AAN8UG52"/>
<keyword evidence="5 6" id="KW-0472">Membrane</keyword>
<evidence type="ECO:0000313" key="9">
    <source>
        <dbReference type="Proteomes" id="UP001371456"/>
    </source>
</evidence>
<evidence type="ECO:0000313" key="8">
    <source>
        <dbReference type="EMBL" id="KAK6805555.1"/>
    </source>
</evidence>
<dbReference type="InterPro" id="IPR040125">
    <property type="entry name" value="Squalene_monox"/>
</dbReference>
<evidence type="ECO:0000259" key="7">
    <source>
        <dbReference type="Pfam" id="PF08491"/>
    </source>
</evidence>
<protein>
    <recommendedName>
        <fullName evidence="6">Squalene monooxygenase</fullName>
        <ecNumber evidence="6">1.14.14.17</ecNumber>
    </recommendedName>
</protein>
<keyword evidence="2 6" id="KW-0285">Flavoprotein</keyword>
<feature type="transmembrane region" description="Helical" evidence="6">
    <location>
        <begin position="26"/>
        <end position="45"/>
    </location>
</feature>
<feature type="transmembrane region" description="Helical" evidence="6">
    <location>
        <begin position="52"/>
        <end position="71"/>
    </location>
</feature>
<evidence type="ECO:0000256" key="5">
    <source>
        <dbReference type="ARBA" id="ARBA00023136"/>
    </source>
</evidence>
<evidence type="ECO:0000256" key="4">
    <source>
        <dbReference type="ARBA" id="ARBA00023002"/>
    </source>
</evidence>
<dbReference type="InterPro" id="IPR013698">
    <property type="entry name" value="Squalene_epoxidase"/>
</dbReference>
<keyword evidence="9" id="KW-1185">Reference proteome</keyword>
<dbReference type="GO" id="GO:0016020">
    <property type="term" value="C:membrane"/>
    <property type="evidence" value="ECO:0007669"/>
    <property type="project" value="UniProtKB-SubCell"/>
</dbReference>
<proteinExistence type="inferred from homology"/>
<name>A0AAN8UG52_SOLBU</name>
<sequence length="92" mass="10186">MREACYGYISLGGIFKNGLAANPKPISLAFHLIAIGLYAAARLLLPFPTPKAVCRVTKLLYVAIGMILPIIKAEGIRQMFFPATFLDYYTIY</sequence>
<comment type="catalytic activity">
    <reaction evidence="6">
        <text>squalene + reduced [NADPH--hemoprotein reductase] + O2 = (S)-2,3-epoxysqualene + oxidized [NADPH--hemoprotein reductase] + H2O + H(+)</text>
        <dbReference type="Rhea" id="RHEA:25282"/>
        <dbReference type="Rhea" id="RHEA-COMP:11964"/>
        <dbReference type="Rhea" id="RHEA-COMP:11965"/>
        <dbReference type="ChEBI" id="CHEBI:15377"/>
        <dbReference type="ChEBI" id="CHEBI:15378"/>
        <dbReference type="ChEBI" id="CHEBI:15379"/>
        <dbReference type="ChEBI" id="CHEBI:15440"/>
        <dbReference type="ChEBI" id="CHEBI:15441"/>
        <dbReference type="ChEBI" id="CHEBI:57618"/>
        <dbReference type="ChEBI" id="CHEBI:58210"/>
        <dbReference type="EC" id="1.14.14.17"/>
    </reaction>
</comment>
<evidence type="ECO:0000256" key="2">
    <source>
        <dbReference type="ARBA" id="ARBA00022630"/>
    </source>
</evidence>
<dbReference type="EC" id="1.14.14.17" evidence="6"/>
<comment type="subcellular location">
    <subcellularLocation>
        <location evidence="6">Membrane</location>
        <topology evidence="6">Multi-pass membrane protein</topology>
    </subcellularLocation>
</comment>
<dbReference type="PANTHER" id="PTHR10835">
    <property type="entry name" value="SQUALENE MONOOXYGENASE"/>
    <property type="match status" value="1"/>
</dbReference>
<reference evidence="8 9" key="1">
    <citation type="submission" date="2024-02" db="EMBL/GenBank/DDBJ databases">
        <title>de novo genome assembly of Solanum bulbocastanum strain 11H21.</title>
        <authorList>
            <person name="Hosaka A.J."/>
        </authorList>
    </citation>
    <scope>NUCLEOTIDE SEQUENCE [LARGE SCALE GENOMIC DNA]</scope>
    <source>
        <tissue evidence="8">Young leaves</tissue>
    </source>
</reference>
<accession>A0AAN8UG52</accession>
<evidence type="ECO:0000256" key="6">
    <source>
        <dbReference type="RuleBase" id="RU367121"/>
    </source>
</evidence>
<keyword evidence="4 6" id="KW-0560">Oxidoreductase</keyword>
<dbReference type="GO" id="GO:0050660">
    <property type="term" value="F:flavin adenine dinucleotide binding"/>
    <property type="evidence" value="ECO:0007669"/>
    <property type="project" value="UniProtKB-UniRule"/>
</dbReference>
<feature type="domain" description="Squalene epoxidase" evidence="7">
    <location>
        <begin position="1"/>
        <end position="51"/>
    </location>
</feature>
<evidence type="ECO:0000256" key="1">
    <source>
        <dbReference type="ARBA" id="ARBA00001974"/>
    </source>
</evidence>